<keyword evidence="3" id="KW-0812">Transmembrane</keyword>
<feature type="repeat" description="TPR" evidence="1">
    <location>
        <begin position="341"/>
        <end position="374"/>
    </location>
</feature>
<evidence type="ECO:0000256" key="3">
    <source>
        <dbReference type="SAM" id="Phobius"/>
    </source>
</evidence>
<evidence type="ECO:0000256" key="2">
    <source>
        <dbReference type="SAM" id="MobiDB-lite"/>
    </source>
</evidence>
<keyword evidence="3" id="KW-1133">Transmembrane helix</keyword>
<dbReference type="SMART" id="SM00028">
    <property type="entry name" value="TPR"/>
    <property type="match status" value="4"/>
</dbReference>
<dbReference type="Proteomes" id="UP001201273">
    <property type="component" value="Unassembled WGS sequence"/>
</dbReference>
<protein>
    <submittedName>
        <fullName evidence="4">Tetratricopeptide repeat protein</fullName>
    </submittedName>
</protein>
<keyword evidence="5" id="KW-1185">Reference proteome</keyword>
<feature type="compositionally biased region" description="Polar residues" evidence="2">
    <location>
        <begin position="1"/>
        <end position="19"/>
    </location>
</feature>
<dbReference type="InterPro" id="IPR011990">
    <property type="entry name" value="TPR-like_helical_dom_sf"/>
</dbReference>
<keyword evidence="1" id="KW-0802">TPR repeat</keyword>
<proteinExistence type="predicted"/>
<accession>A0ABS8WC09</accession>
<evidence type="ECO:0000256" key="1">
    <source>
        <dbReference type="PROSITE-ProRule" id="PRU00339"/>
    </source>
</evidence>
<feature type="region of interest" description="Disordered" evidence="2">
    <location>
        <begin position="1"/>
        <end position="27"/>
    </location>
</feature>
<dbReference type="SUPFAM" id="SSF48452">
    <property type="entry name" value="TPR-like"/>
    <property type="match status" value="1"/>
</dbReference>
<keyword evidence="3" id="KW-0472">Membrane</keyword>
<gene>
    <name evidence="4" type="ORF">K6Y31_14575</name>
</gene>
<feature type="transmembrane region" description="Helical" evidence="3">
    <location>
        <begin position="42"/>
        <end position="60"/>
    </location>
</feature>
<dbReference type="Gene3D" id="1.25.40.10">
    <property type="entry name" value="Tetratricopeptide repeat domain"/>
    <property type="match status" value="1"/>
</dbReference>
<evidence type="ECO:0000313" key="4">
    <source>
        <dbReference type="EMBL" id="MCE2596035.1"/>
    </source>
</evidence>
<name>A0ABS8WC09_9GAMM</name>
<dbReference type="EMBL" id="JAIMJA010000015">
    <property type="protein sequence ID" value="MCE2596035.1"/>
    <property type="molecule type" value="Genomic_DNA"/>
</dbReference>
<reference evidence="4 5" key="1">
    <citation type="journal article" date="2022" name="Environ. Microbiol. Rep.">
        <title>Eco-phylogenetic analyses reveal divergent evolution of vitamin B12 metabolism in the marine bacterial family 'Psychromonadaceae'.</title>
        <authorList>
            <person name="Jin X."/>
            <person name="Yang Y."/>
            <person name="Cao H."/>
            <person name="Gao B."/>
            <person name="Zhao Z."/>
        </authorList>
    </citation>
    <scope>NUCLEOTIDE SEQUENCE [LARGE SCALE GENOMIC DNA]</scope>
    <source>
        <strain evidence="4 5">MKS20</strain>
    </source>
</reference>
<organism evidence="4 5">
    <name type="scientific">Motilimonas cestriensis</name>
    <dbReference type="NCBI Taxonomy" id="2742685"/>
    <lineage>
        <taxon>Bacteria</taxon>
        <taxon>Pseudomonadati</taxon>
        <taxon>Pseudomonadota</taxon>
        <taxon>Gammaproteobacteria</taxon>
        <taxon>Alteromonadales</taxon>
        <taxon>Alteromonadales genera incertae sedis</taxon>
        <taxon>Motilimonas</taxon>
    </lineage>
</organism>
<sequence>MSVINQMNRDLAKRQQTADGTDKVSPVLTTGPWLNTERIIKGLVILVIAGLTLLSIYAWFDAPKETLPVKVAAIDEVETTPQTLPTTAMAPAVDTLQPTLPVNNNQVKAAPIDVNIEQKPSLTRTTLAEPINVQSSDARIKVLDTQVVFLSELAIPETELVEQVAQPVMTTEPVLADSAAVAATADIAVIKSTQVKATTDPQQQSVTTSNEVVVDKATVGIAKDSAQNSTKVVVATAKPATEIVETMPVVAPVVEHVIEKTAKQVAEPIAIDQAVEQVAEPIAVKPTPMGPSSLTITQSNLSDAELIALYQKQAKAAKSKGDLASAQSRLEKALAIDLRHLEVRKELAAVVYGRGDRTQAINLLEQGIQLHPSNADFRLMQSRIYLANQQRNQAFQVLDQLQPNVRQNQDFYATKAALAQQLNQDDKAIIAYLALAKLQPKQAKWWLGLGISQEKLGQQRDALRSYQQADLLGGLSMASMDYVRARIALLQ</sequence>
<comment type="caution">
    <text evidence="4">The sequence shown here is derived from an EMBL/GenBank/DDBJ whole genome shotgun (WGS) entry which is preliminary data.</text>
</comment>
<dbReference type="Pfam" id="PF14559">
    <property type="entry name" value="TPR_19"/>
    <property type="match status" value="1"/>
</dbReference>
<dbReference type="InterPro" id="IPR019734">
    <property type="entry name" value="TPR_rpt"/>
</dbReference>
<dbReference type="RefSeq" id="WP_233053698.1">
    <property type="nucleotide sequence ID" value="NZ_JAIMJA010000015.1"/>
</dbReference>
<dbReference type="PROSITE" id="PS50005">
    <property type="entry name" value="TPR"/>
    <property type="match status" value="1"/>
</dbReference>
<evidence type="ECO:0000313" key="5">
    <source>
        <dbReference type="Proteomes" id="UP001201273"/>
    </source>
</evidence>